<comment type="caution">
    <text evidence="3">The sequence shown here is derived from an EMBL/GenBank/DDBJ whole genome shotgun (WGS) entry which is preliminary data.</text>
</comment>
<dbReference type="AlphaFoldDB" id="A0A934TJK1"/>
<gene>
    <name evidence="3" type="ORF">CCR87_06470</name>
</gene>
<name>A0A934TJK1_9RHOB</name>
<sequence>MQIPRPAAARPGAAALAGLLMLAAPPIQAQQLVPGLKGEVWFGVDLYSNDALFFGDGLGALGTSQRTGENILPRAETAIASRPADGTFVSTALNYPQDADTIKSSRAPATEIGGLEDFLGTDHATFTLRDGVTEPARPLEFSLWRFTGVMQLTPGVTYEFRIRSDDGNATWLGFDPATDPVFPTVAPNSFRASGTFDPTDPDVVCCRYRVTAEGDGLMPFKMLFYERQYDIGMRMQAATEQEGDAFVTFSVVGGEMLRHDAPVGVIPVPAAAGLLVSGLMALALVGVRRRRSAPPR</sequence>
<reference evidence="3" key="1">
    <citation type="submission" date="2017-05" db="EMBL/GenBank/DDBJ databases">
        <authorList>
            <person name="Imhoff J.F."/>
            <person name="Rahn T."/>
            <person name="Kuenzel S."/>
            <person name="Neulinger S.C."/>
        </authorList>
    </citation>
    <scope>NUCLEOTIDE SEQUENCE</scope>
    <source>
        <strain evidence="3">LMG 28126</strain>
    </source>
</reference>
<dbReference type="EMBL" id="NHSD01000193">
    <property type="protein sequence ID" value="MBK5926992.1"/>
    <property type="molecule type" value="Genomic_DNA"/>
</dbReference>
<reference evidence="3" key="2">
    <citation type="journal article" date="2020" name="Microorganisms">
        <title>Osmotic Adaptation and Compatible Solute Biosynthesis of Phototrophic Bacteria as Revealed from Genome Analyses.</title>
        <authorList>
            <person name="Imhoff J.F."/>
            <person name="Rahn T."/>
            <person name="Kunzel S."/>
            <person name="Keller A."/>
            <person name="Neulinger S.C."/>
        </authorList>
    </citation>
    <scope>NUCLEOTIDE SEQUENCE</scope>
    <source>
        <strain evidence="3">LMG 28126</strain>
    </source>
</reference>
<evidence type="ECO:0008006" key="5">
    <source>
        <dbReference type="Google" id="ProtNLM"/>
    </source>
</evidence>
<feature type="transmembrane region" description="Helical" evidence="1">
    <location>
        <begin position="266"/>
        <end position="287"/>
    </location>
</feature>
<keyword evidence="1" id="KW-0812">Transmembrane</keyword>
<accession>A0A934TJK1</accession>
<dbReference type="Proteomes" id="UP000706333">
    <property type="component" value="Unassembled WGS sequence"/>
</dbReference>
<evidence type="ECO:0000256" key="1">
    <source>
        <dbReference type="SAM" id="Phobius"/>
    </source>
</evidence>
<evidence type="ECO:0000313" key="4">
    <source>
        <dbReference type="Proteomes" id="UP000706333"/>
    </source>
</evidence>
<proteinExistence type="predicted"/>
<keyword evidence="1" id="KW-0472">Membrane</keyword>
<feature type="signal peptide" evidence="2">
    <location>
        <begin position="1"/>
        <end position="29"/>
    </location>
</feature>
<dbReference type="RefSeq" id="WP_201156760.1">
    <property type="nucleotide sequence ID" value="NZ_NHSD01000193.1"/>
</dbReference>
<organism evidence="3 4">
    <name type="scientific">Rhodobaculum claviforme</name>
    <dbReference type="NCBI Taxonomy" id="1549854"/>
    <lineage>
        <taxon>Bacteria</taxon>
        <taxon>Pseudomonadati</taxon>
        <taxon>Pseudomonadota</taxon>
        <taxon>Alphaproteobacteria</taxon>
        <taxon>Rhodobacterales</taxon>
        <taxon>Paracoccaceae</taxon>
        <taxon>Rhodobaculum</taxon>
    </lineage>
</organism>
<evidence type="ECO:0000256" key="2">
    <source>
        <dbReference type="SAM" id="SignalP"/>
    </source>
</evidence>
<keyword evidence="2" id="KW-0732">Signal</keyword>
<protein>
    <recommendedName>
        <fullName evidence="5">PA14 domain-containing protein</fullName>
    </recommendedName>
</protein>
<keyword evidence="4" id="KW-1185">Reference proteome</keyword>
<keyword evidence="1" id="KW-1133">Transmembrane helix</keyword>
<feature type="chain" id="PRO_5037139241" description="PA14 domain-containing protein" evidence="2">
    <location>
        <begin position="30"/>
        <end position="296"/>
    </location>
</feature>
<evidence type="ECO:0000313" key="3">
    <source>
        <dbReference type="EMBL" id="MBK5926992.1"/>
    </source>
</evidence>